<reference evidence="2" key="1">
    <citation type="journal article" date="2014" name="Front. Microbiol.">
        <title>High frequency of phylogenetically diverse reductive dehalogenase-homologous genes in deep subseafloor sedimentary metagenomes.</title>
        <authorList>
            <person name="Kawai M."/>
            <person name="Futagami T."/>
            <person name="Toyoda A."/>
            <person name="Takaki Y."/>
            <person name="Nishi S."/>
            <person name="Hori S."/>
            <person name="Arai W."/>
            <person name="Tsubouchi T."/>
            <person name="Morono Y."/>
            <person name="Uchiyama I."/>
            <person name="Ito T."/>
            <person name="Fujiyama A."/>
            <person name="Inagaki F."/>
            <person name="Takami H."/>
        </authorList>
    </citation>
    <scope>NUCLEOTIDE SEQUENCE</scope>
    <source>
        <strain evidence="2">Expedition CK06-06</strain>
    </source>
</reference>
<organism evidence="2">
    <name type="scientific">marine sediment metagenome</name>
    <dbReference type="NCBI Taxonomy" id="412755"/>
    <lineage>
        <taxon>unclassified sequences</taxon>
        <taxon>metagenomes</taxon>
        <taxon>ecological metagenomes</taxon>
    </lineage>
</organism>
<proteinExistence type="predicted"/>
<sequence>MSVSIRQPDDLVTVPEAARRLGHHKTTLYRWWKAKKLYLVELGGILFVPVSEIERLKNEQATGDEPVA</sequence>
<accession>X1N8W3</accession>
<dbReference type="EMBL" id="BARV01005440">
    <property type="protein sequence ID" value="GAI15064.1"/>
    <property type="molecule type" value="Genomic_DNA"/>
</dbReference>
<feature type="domain" description="Helix-turn-helix" evidence="1">
    <location>
        <begin position="11"/>
        <end position="60"/>
    </location>
</feature>
<name>X1N8W3_9ZZZZ</name>
<comment type="caution">
    <text evidence="2">The sequence shown here is derived from an EMBL/GenBank/DDBJ whole genome shotgun (WGS) entry which is preliminary data.</text>
</comment>
<evidence type="ECO:0000259" key="1">
    <source>
        <dbReference type="Pfam" id="PF12728"/>
    </source>
</evidence>
<evidence type="ECO:0000313" key="2">
    <source>
        <dbReference type="EMBL" id="GAI15064.1"/>
    </source>
</evidence>
<dbReference type="SUPFAM" id="SSF46955">
    <property type="entry name" value="Putative DNA-binding domain"/>
    <property type="match status" value="1"/>
</dbReference>
<dbReference type="InterPro" id="IPR041657">
    <property type="entry name" value="HTH_17"/>
</dbReference>
<gene>
    <name evidence="2" type="ORF">S06H3_11303</name>
</gene>
<dbReference type="InterPro" id="IPR009061">
    <property type="entry name" value="DNA-bd_dom_put_sf"/>
</dbReference>
<dbReference type="AlphaFoldDB" id="X1N8W3"/>
<protein>
    <recommendedName>
        <fullName evidence="1">Helix-turn-helix domain-containing protein</fullName>
    </recommendedName>
</protein>
<dbReference type="Pfam" id="PF12728">
    <property type="entry name" value="HTH_17"/>
    <property type="match status" value="1"/>
</dbReference>